<keyword evidence="5" id="KW-1185">Reference proteome</keyword>
<dbReference type="InterPro" id="IPR056884">
    <property type="entry name" value="NPHP3-like_N"/>
</dbReference>
<evidence type="ECO:0000256" key="2">
    <source>
        <dbReference type="SAM" id="MobiDB-lite"/>
    </source>
</evidence>
<feature type="region of interest" description="Disordered" evidence="2">
    <location>
        <begin position="606"/>
        <end position="626"/>
    </location>
</feature>
<comment type="caution">
    <text evidence="4">The sequence shown here is derived from an EMBL/GenBank/DDBJ whole genome shotgun (WGS) entry which is preliminary data.</text>
</comment>
<dbReference type="SUPFAM" id="SSF52540">
    <property type="entry name" value="P-loop containing nucleoside triphosphate hydrolases"/>
    <property type="match status" value="1"/>
</dbReference>
<dbReference type="Pfam" id="PF12796">
    <property type="entry name" value="Ank_2"/>
    <property type="match status" value="2"/>
</dbReference>
<dbReference type="Pfam" id="PF24883">
    <property type="entry name" value="NPHP3_N"/>
    <property type="match status" value="1"/>
</dbReference>
<dbReference type="SMART" id="SM00248">
    <property type="entry name" value="ANK"/>
    <property type="match status" value="6"/>
</dbReference>
<evidence type="ECO:0000313" key="5">
    <source>
        <dbReference type="Proteomes" id="UP001600888"/>
    </source>
</evidence>
<feature type="domain" description="Nephrocystin 3-like N-terminal" evidence="3">
    <location>
        <begin position="182"/>
        <end position="338"/>
    </location>
</feature>
<dbReference type="InterPro" id="IPR027417">
    <property type="entry name" value="P-loop_NTPase"/>
</dbReference>
<evidence type="ECO:0000259" key="3">
    <source>
        <dbReference type="Pfam" id="PF24883"/>
    </source>
</evidence>
<reference evidence="4 5" key="1">
    <citation type="submission" date="2024-03" db="EMBL/GenBank/DDBJ databases">
        <title>A high-quality draft genome sequence of Diaporthe vaccinii, a causative agent of upright dieback and viscid rot disease in cranberry plants.</title>
        <authorList>
            <person name="Sarrasin M."/>
            <person name="Lang B.F."/>
            <person name="Burger G."/>
        </authorList>
    </citation>
    <scope>NUCLEOTIDE SEQUENCE [LARGE SCALE GENOMIC DNA]</scope>
    <source>
        <strain evidence="4 5">IS7</strain>
    </source>
</reference>
<organism evidence="4 5">
    <name type="scientific">Diaporthe vaccinii</name>
    <dbReference type="NCBI Taxonomy" id="105482"/>
    <lineage>
        <taxon>Eukaryota</taxon>
        <taxon>Fungi</taxon>
        <taxon>Dikarya</taxon>
        <taxon>Ascomycota</taxon>
        <taxon>Pezizomycotina</taxon>
        <taxon>Sordariomycetes</taxon>
        <taxon>Sordariomycetidae</taxon>
        <taxon>Diaporthales</taxon>
        <taxon>Diaporthaceae</taxon>
        <taxon>Diaporthe</taxon>
        <taxon>Diaporthe eres species complex</taxon>
    </lineage>
</organism>
<dbReference type="PANTHER" id="PTHR10039:SF15">
    <property type="entry name" value="NACHT DOMAIN-CONTAINING PROTEIN"/>
    <property type="match status" value="1"/>
</dbReference>
<feature type="region of interest" description="Disordered" evidence="2">
    <location>
        <begin position="1178"/>
        <end position="1221"/>
    </location>
</feature>
<dbReference type="Gene3D" id="3.40.50.300">
    <property type="entry name" value="P-loop containing nucleotide triphosphate hydrolases"/>
    <property type="match status" value="1"/>
</dbReference>
<gene>
    <name evidence="4" type="ORF">FJTKL_09437</name>
</gene>
<accession>A0ABR4FD73</accession>
<dbReference type="SUPFAM" id="SSF48403">
    <property type="entry name" value="Ankyrin repeat"/>
    <property type="match status" value="1"/>
</dbReference>
<proteinExistence type="predicted"/>
<dbReference type="Proteomes" id="UP001600888">
    <property type="component" value="Unassembled WGS sequence"/>
</dbReference>
<dbReference type="Gene3D" id="1.25.40.20">
    <property type="entry name" value="Ankyrin repeat-containing domain"/>
    <property type="match status" value="2"/>
</dbReference>
<keyword evidence="1" id="KW-0677">Repeat</keyword>
<dbReference type="InterPro" id="IPR036770">
    <property type="entry name" value="Ankyrin_rpt-contain_sf"/>
</dbReference>
<evidence type="ECO:0000313" key="4">
    <source>
        <dbReference type="EMBL" id="KAL2292466.1"/>
    </source>
</evidence>
<dbReference type="InterPro" id="IPR002110">
    <property type="entry name" value="Ankyrin_rpt"/>
</dbReference>
<evidence type="ECO:0000256" key="1">
    <source>
        <dbReference type="ARBA" id="ARBA00022737"/>
    </source>
</evidence>
<sequence length="1221" mass="137071">MSFGFSVGDFLAVIGLVTQLRKDFVDAPSQLRDLSAELKTFSILLQDTEVDLTANDLDSRQHEALEDTLSSAREFLEDLRKFIEKNKEIPTSTGSKVKVNLKRIWKRLNFDQHEVSKFRHQISVIISGLQMFASNEVKHNTRKIVRYVNEQEHKDILKWLSDDDYNYHKNYQSHLVRNRQAGTRRWLLCSDEWKSWLKSAGQTLYCPGIPGSGKTFTTAMVIENIGSMSEGHGWVFAYVFCNYQRHRENMCEILLRSLLRMVLEQTQEISDEIQRWPTRNKEISIDEMIEHLRLSIKGCSRVFFMVDALDELDVFQDLVSYLFDLQKAVGVNLYFTSRRIPHIRMLFDKTMIVPIKATEHDVGVYIEHQMKKPNVPSFVRSNQALQEEIKKTVVNAVGEMFLLAELQVTQLMQSKSTRRLQNALKAITSGISTYDTAYQAAMDRIQSQDKRLYELATNAISILAYAERPLLAPELVHALSVDLDIDESSDNEPYKTGDVQSMIDSLGVYDPDLMPTIEDVVAASAGLIVHQPDSGIVQLVHKTTKEYLMSEDGRRKWFPRAQLTIAAICLIYSQAFESRAGSADWPFLEYAQKHYGHHIMAQQTLERREGSASVPSPHESTPGSISSVSEAQSLIDQIGLARMAQDLGGVEGVLIAACEKNQLNFARVLLSTNQYSRPSGKSANIDTLSLYVEADSAIDRALLAAVRNGHVEIVDLLLKYGASHMVGRHVKHKGVMSLLAIAASEGHHDIITYFLDHGYFATVMMQHDEDGFPCDEKVHDLRQFNVASPICYAARSGKQPCVKILLRWIGIESSMSGRDAEQDRILENVTLCAMIHTQVDVLKILPRLSSTNIASILRGLGHPNLLFTIIRAGCVNEDLVGLRRPEVVAEFFLRTYTIDLSTCDGSGANALIQAAKEGVSKLVHLILEKRGDLLNSQDFRGRTALSWATTSARGSIDVVPILLGYKGIQPELADANGLTAIDYVLAQLTRFSYSSVHETLLLSMIPFLEHGINMIVRDGCTLLHMLIDASDYQSGTSWAGDGRHWGKPKRYEGRDIFELRKEWAQSRYNWVFSVEMESSLPRLSLHGFEEALRTASASAAQVRCSPCKCGIGTIFLAILTENVKVVELLLEFYPDLVNDRFFDGSSPLDLAMCIQDPNLRHSMSDRIISKILIANSDETDSPRSDIGESDSGDAQQDCSLTPLDLNQGKGIDQTTEEINDK</sequence>
<dbReference type="EMBL" id="JBAWTH010000003">
    <property type="protein sequence ID" value="KAL2292466.1"/>
    <property type="molecule type" value="Genomic_DNA"/>
</dbReference>
<name>A0ABR4FD73_9PEZI</name>
<protein>
    <recommendedName>
        <fullName evidence="3">Nephrocystin 3-like N-terminal domain-containing protein</fullName>
    </recommendedName>
</protein>
<dbReference type="PANTHER" id="PTHR10039">
    <property type="entry name" value="AMELOGENIN"/>
    <property type="match status" value="1"/>
</dbReference>